<sequence length="209" mass="24535">MNQDHISYVIDCLKANGVQFDAGLTTVEVQQIEQTFSFCFPPDLRAFLQAALPTSKEFVPWRRGIRSMGIARKIIKRIHQPKNELLFDVREGTFWRPEWGSRPSDKEQREEIARQHLSGCPQLIPIYGHRYLPELPHEAGNPVFSVRGYDTIYYGYDLLTYFAHEFNLRYPLDSQPTKKPKHIEFWGDFDEPKDITTWGYWDGTEAEDY</sequence>
<dbReference type="PANTHER" id="PTHR32011">
    <property type="entry name" value="OS08G0472400 PROTEIN"/>
    <property type="match status" value="1"/>
</dbReference>
<accession>A0ABT9A6F4</accession>
<dbReference type="EMBL" id="JAUQSX010000001">
    <property type="protein sequence ID" value="MDO7845103.1"/>
    <property type="molecule type" value="Genomic_DNA"/>
</dbReference>
<dbReference type="Proteomes" id="UP001167796">
    <property type="component" value="Unassembled WGS sequence"/>
</dbReference>
<gene>
    <name evidence="1" type="ORF">Q5H92_01955</name>
</gene>
<organism evidence="1 2">
    <name type="scientific">Hymenobacter mellowenesis</name>
    <dbReference type="NCBI Taxonomy" id="3063995"/>
    <lineage>
        <taxon>Bacteria</taxon>
        <taxon>Pseudomonadati</taxon>
        <taxon>Bacteroidota</taxon>
        <taxon>Cytophagia</taxon>
        <taxon>Cytophagales</taxon>
        <taxon>Hymenobacteraceae</taxon>
        <taxon>Hymenobacter</taxon>
    </lineage>
</organism>
<dbReference type="PANTHER" id="PTHR32011:SF2">
    <property type="entry name" value="OS08G0472400 PROTEIN"/>
    <property type="match status" value="1"/>
</dbReference>
<name>A0ABT9A6F4_9BACT</name>
<reference evidence="1" key="1">
    <citation type="submission" date="2023-07" db="EMBL/GenBank/DDBJ databases">
        <authorList>
            <person name="Kim M.K."/>
        </authorList>
    </citation>
    <scope>NUCLEOTIDE SEQUENCE</scope>
    <source>
        <strain evidence="1">M29</strain>
    </source>
</reference>
<evidence type="ECO:0000313" key="1">
    <source>
        <dbReference type="EMBL" id="MDO7845103.1"/>
    </source>
</evidence>
<keyword evidence="2" id="KW-1185">Reference proteome</keyword>
<evidence type="ECO:0000313" key="2">
    <source>
        <dbReference type="Proteomes" id="UP001167796"/>
    </source>
</evidence>
<dbReference type="RefSeq" id="WP_305009778.1">
    <property type="nucleotide sequence ID" value="NZ_JAUQSX010000001.1"/>
</dbReference>
<proteinExistence type="predicted"/>
<comment type="caution">
    <text evidence="1">The sequence shown here is derived from an EMBL/GenBank/DDBJ whole genome shotgun (WGS) entry which is preliminary data.</text>
</comment>
<evidence type="ECO:0008006" key="3">
    <source>
        <dbReference type="Google" id="ProtNLM"/>
    </source>
</evidence>
<protein>
    <recommendedName>
        <fullName evidence="3">Knr4/Smi1-like domain-containing protein</fullName>
    </recommendedName>
</protein>